<proteinExistence type="predicted"/>
<gene>
    <name evidence="2" type="ORF">QG37_02432</name>
</gene>
<feature type="region of interest" description="Disordered" evidence="1">
    <location>
        <begin position="1"/>
        <end position="38"/>
    </location>
</feature>
<evidence type="ECO:0000313" key="2">
    <source>
        <dbReference type="EMBL" id="KNE00404.1"/>
    </source>
</evidence>
<dbReference type="EMBL" id="LGST01000018">
    <property type="protein sequence ID" value="KNE00404.1"/>
    <property type="molecule type" value="Genomic_DNA"/>
</dbReference>
<reference evidence="3" key="1">
    <citation type="journal article" date="2015" name="BMC Genomics">
        <title>Draft genome of a commonly misdiagnosed multidrug resistant pathogen Candida auris.</title>
        <authorList>
            <person name="Chatterjee S."/>
            <person name="Alampalli S.V."/>
            <person name="Nageshan R.K."/>
            <person name="Chettiar S.T."/>
            <person name="Joshi S."/>
            <person name="Tatu U.S."/>
        </authorList>
    </citation>
    <scope>NUCLEOTIDE SEQUENCE [LARGE SCALE GENOMIC DNA]</scope>
    <source>
        <strain evidence="3">6684</strain>
    </source>
</reference>
<sequence>MRTGKRREKRRWQAQMEPSRHWTMQQRRELAAPCKSSGNKANLEMNLIVRKEGKR</sequence>
<accession>A0A0L0P2A0</accession>
<evidence type="ECO:0000256" key="1">
    <source>
        <dbReference type="SAM" id="MobiDB-lite"/>
    </source>
</evidence>
<comment type="caution">
    <text evidence="2">The sequence shown here is derived from an EMBL/GenBank/DDBJ whole genome shotgun (WGS) entry which is preliminary data.</text>
</comment>
<evidence type="ECO:0000313" key="3">
    <source>
        <dbReference type="Proteomes" id="UP000037122"/>
    </source>
</evidence>
<organism evidence="2 3">
    <name type="scientific">Candidozyma auris</name>
    <name type="common">Yeast</name>
    <name type="synonym">Candida auris</name>
    <dbReference type="NCBI Taxonomy" id="498019"/>
    <lineage>
        <taxon>Eukaryota</taxon>
        <taxon>Fungi</taxon>
        <taxon>Dikarya</taxon>
        <taxon>Ascomycota</taxon>
        <taxon>Saccharomycotina</taxon>
        <taxon>Pichiomycetes</taxon>
        <taxon>Metschnikowiaceae</taxon>
        <taxon>Candidozyma</taxon>
    </lineage>
</organism>
<dbReference type="AlphaFoldDB" id="A0A0L0P2A0"/>
<feature type="compositionally biased region" description="Basic residues" evidence="1">
    <location>
        <begin position="1"/>
        <end position="12"/>
    </location>
</feature>
<name>A0A0L0P2A0_CANAR</name>
<protein>
    <submittedName>
        <fullName evidence="2">Uncharacterized protein</fullName>
    </submittedName>
</protein>
<dbReference type="Proteomes" id="UP000037122">
    <property type="component" value="Unassembled WGS sequence"/>
</dbReference>
<dbReference type="VEuPathDB" id="FungiDB:QG37_02432"/>